<accession>A0AA95H6X1</accession>
<sequence length="342" mass="39172">MSVTANVMIQDARLEQLTQWVQHLPGWEKAVLRPASADASFRRYFRAHTSEGTAICMDAPPDKEDIRPFLDITERLAATGVHVPKILGKNLFDGFLLLEDLGNTHYLSQLNPQSVQDLYADALHALLNMQQADCNYLPAYNEQRLRDEMRLMPEWFLKTHLGLSDTDIPWELIDSTFEALVEVAIGQPVAFVHRDYHSRNLMVTQPDNPGIIDYQDAVIGPATYDLVSLLRDCYIVWPQTRVEWWVECYRKEAIAMGIIPPVDQHDFLRWFDLMGLQRHLKVLGIFARLNHRDGKAAYLQDLPLVLSYVLTIGAKHYETAQLVEWMRQAGIPQRIGLVDIPA</sequence>
<dbReference type="PANTHER" id="PTHR33540:SF1">
    <property type="entry name" value="N-ACETYLMURAMATE_N-ACETYLGLUCOSAMINE KINASE"/>
    <property type="match status" value="1"/>
</dbReference>
<protein>
    <submittedName>
        <fullName evidence="4">Phosphotransferase</fullName>
    </submittedName>
</protein>
<proteinExistence type="predicted"/>
<reference evidence="4" key="1">
    <citation type="journal article" date="2023" name="Int. J. Mol. Sci.">
        <title>Metagenomics Revealed a New Genus 'Candidatus Thiocaldithrix dubininis' gen. nov., sp. nov. and a New Species 'Candidatus Thiothrix putei' sp. nov. in the Family Thiotrichaceae, Some Members of Which Have Traits of Both Na+- and H+-Motive Energetics.</title>
        <authorList>
            <person name="Ravin N.V."/>
            <person name="Muntyan M.S."/>
            <person name="Smolyakov D.D."/>
            <person name="Rudenko T.S."/>
            <person name="Beletsky A.V."/>
            <person name="Mardanov A.V."/>
            <person name="Grabovich M.Y."/>
        </authorList>
    </citation>
    <scope>NUCLEOTIDE SEQUENCE</scope>
    <source>
        <strain evidence="4">GKL-01</strain>
    </source>
</reference>
<evidence type="ECO:0000256" key="2">
    <source>
        <dbReference type="ARBA" id="ARBA00022840"/>
    </source>
</evidence>
<dbReference type="InterPro" id="IPR002575">
    <property type="entry name" value="Aminoglycoside_PTrfase"/>
</dbReference>
<dbReference type="GO" id="GO:0005524">
    <property type="term" value="F:ATP binding"/>
    <property type="evidence" value="ECO:0007669"/>
    <property type="project" value="UniProtKB-KW"/>
</dbReference>
<dbReference type="Proteomes" id="UP001300672">
    <property type="component" value="Chromosome"/>
</dbReference>
<keyword evidence="1" id="KW-0547">Nucleotide-binding</keyword>
<gene>
    <name evidence="4" type="ORF">QJT80_14135</name>
</gene>
<dbReference type="SUPFAM" id="SSF56112">
    <property type="entry name" value="Protein kinase-like (PK-like)"/>
    <property type="match status" value="1"/>
</dbReference>
<organism evidence="4">
    <name type="scientific">Candidatus Thiocaldithrix dubininis</name>
    <dbReference type="NCBI Taxonomy" id="3080823"/>
    <lineage>
        <taxon>Bacteria</taxon>
        <taxon>Pseudomonadati</taxon>
        <taxon>Pseudomonadota</taxon>
        <taxon>Gammaproteobacteria</taxon>
        <taxon>Thiotrichales</taxon>
        <taxon>Thiotrichaceae</taxon>
        <taxon>Candidatus Thiocaldithrix</taxon>
    </lineage>
</organism>
<dbReference type="Gene3D" id="3.90.1200.10">
    <property type="match status" value="1"/>
</dbReference>
<dbReference type="KEGG" id="tdu:QJT80_14135"/>
<reference evidence="4" key="2">
    <citation type="submission" date="2023-04" db="EMBL/GenBank/DDBJ databases">
        <authorList>
            <person name="Beletskiy A.V."/>
            <person name="Mardanov A.V."/>
            <person name="Ravin N.V."/>
        </authorList>
    </citation>
    <scope>NUCLEOTIDE SEQUENCE</scope>
    <source>
        <strain evidence="4">GKL-01</strain>
    </source>
</reference>
<dbReference type="PANTHER" id="PTHR33540">
    <property type="entry name" value="TRNA THREONYLCARBAMOYLADENOSINE BIOSYNTHESIS PROTEIN TSAE"/>
    <property type="match status" value="1"/>
</dbReference>
<keyword evidence="2" id="KW-0067">ATP-binding</keyword>
<feature type="domain" description="Aminoglycoside phosphotransferase" evidence="3">
    <location>
        <begin position="32"/>
        <end position="235"/>
    </location>
</feature>
<dbReference type="Gene3D" id="3.30.200.20">
    <property type="entry name" value="Phosphorylase Kinase, domain 1"/>
    <property type="match status" value="1"/>
</dbReference>
<evidence type="ECO:0000256" key="1">
    <source>
        <dbReference type="ARBA" id="ARBA00022741"/>
    </source>
</evidence>
<dbReference type="AlphaFoldDB" id="A0AA95H6X1"/>
<evidence type="ECO:0000313" key="4">
    <source>
        <dbReference type="EMBL" id="WGZ90610.1"/>
    </source>
</evidence>
<evidence type="ECO:0000259" key="3">
    <source>
        <dbReference type="Pfam" id="PF01636"/>
    </source>
</evidence>
<name>A0AA95H6X1_9GAMM</name>
<dbReference type="Pfam" id="PF01636">
    <property type="entry name" value="APH"/>
    <property type="match status" value="1"/>
</dbReference>
<dbReference type="EMBL" id="CP124755">
    <property type="protein sequence ID" value="WGZ90610.1"/>
    <property type="molecule type" value="Genomic_DNA"/>
</dbReference>
<dbReference type="InterPro" id="IPR011009">
    <property type="entry name" value="Kinase-like_dom_sf"/>
</dbReference>